<keyword evidence="2 4" id="KW-0479">Metal-binding</keyword>
<reference evidence="7 8" key="1">
    <citation type="journal article" date="2019" name="Nat. Microbiol.">
        <title>Mediterranean grassland soil C-N compound turnover is dependent on rainfall and depth, and is mediated by genomically divergent microorganisms.</title>
        <authorList>
            <person name="Diamond S."/>
            <person name="Andeer P.F."/>
            <person name="Li Z."/>
            <person name="Crits-Christoph A."/>
            <person name="Burstein D."/>
            <person name="Anantharaman K."/>
            <person name="Lane K.R."/>
            <person name="Thomas B.C."/>
            <person name="Pan C."/>
            <person name="Northen T.R."/>
            <person name="Banfield J.F."/>
        </authorList>
    </citation>
    <scope>NUCLEOTIDE SEQUENCE [LARGE SCALE GENOMIC DNA]</scope>
    <source>
        <strain evidence="7">WS_9</strain>
    </source>
</reference>
<evidence type="ECO:0000256" key="1">
    <source>
        <dbReference type="ARBA" id="ARBA00022617"/>
    </source>
</evidence>
<dbReference type="Pfam" id="PF06537">
    <property type="entry name" value="DHOR"/>
    <property type="match status" value="2"/>
</dbReference>
<accession>A0A538TJD4</accession>
<dbReference type="InterPro" id="IPR010538">
    <property type="entry name" value="DHOR"/>
</dbReference>
<dbReference type="PROSITE" id="PS51007">
    <property type="entry name" value="CYTC"/>
    <property type="match status" value="2"/>
</dbReference>
<proteinExistence type="predicted"/>
<dbReference type="InterPro" id="IPR009056">
    <property type="entry name" value="Cyt_c-like_dom"/>
</dbReference>
<protein>
    <submittedName>
        <fullName evidence="7">Thiol oxidoreductase</fullName>
    </submittedName>
</protein>
<feature type="region of interest" description="Disordered" evidence="5">
    <location>
        <begin position="250"/>
        <end position="278"/>
    </location>
</feature>
<evidence type="ECO:0000256" key="5">
    <source>
        <dbReference type="SAM" id="MobiDB-lite"/>
    </source>
</evidence>
<feature type="domain" description="Cytochrome c" evidence="6">
    <location>
        <begin position="305"/>
        <end position="437"/>
    </location>
</feature>
<sequence>MPTSYSFHDTLIAAPFRGREGGRGQRRVSGGGRGQRGCDLAAIAICVLAIVGVGCDKLLTSPPALGERFDQPIQGLDNGELGDFQDGQVQFRRAFTIAEGLGPIFNNVSCASCHSGDGRGIPGNILVRFSRGTDLVIGEGGPQIQDKAIPGAVAEHLPAGVDVSRRMPPAVFGVGLIEALTDSVILSHADPGDADADGISGRANMVTPPSYVPASEPGAGPGLRVGRFGRKAAVTSLFQQTVTAYHQDMGVTSPALPDENVNPLAPAGLPDPDRAPDPEVNGGQVNDVEQYMRMLAPPTPGEWTDQRRRGQTLFASARCSACHIPTMRTGAHEIEALSNRDVTLYSDLLLHDLGPGLADNRPDGDADGQEWRTAPLWGLRIAREFLNGQLFLLHDGRAHSVDEAIRLHGGEAASARDAFLAMPPADRAAVLDFVESR</sequence>
<gene>
    <name evidence="7" type="ORF">E6K79_08765</name>
</gene>
<evidence type="ECO:0000313" key="8">
    <source>
        <dbReference type="Proteomes" id="UP000317691"/>
    </source>
</evidence>
<dbReference type="EMBL" id="VBOZ01000029">
    <property type="protein sequence ID" value="TMQ63732.1"/>
    <property type="molecule type" value="Genomic_DNA"/>
</dbReference>
<evidence type="ECO:0000313" key="7">
    <source>
        <dbReference type="EMBL" id="TMQ63732.1"/>
    </source>
</evidence>
<evidence type="ECO:0000259" key="6">
    <source>
        <dbReference type="PROSITE" id="PS51007"/>
    </source>
</evidence>
<keyword evidence="1 4" id="KW-0349">Heme</keyword>
<dbReference type="GO" id="GO:0009055">
    <property type="term" value="F:electron transfer activity"/>
    <property type="evidence" value="ECO:0007669"/>
    <property type="project" value="InterPro"/>
</dbReference>
<dbReference type="GO" id="GO:0046872">
    <property type="term" value="F:metal ion binding"/>
    <property type="evidence" value="ECO:0007669"/>
    <property type="project" value="UniProtKB-KW"/>
</dbReference>
<dbReference type="Gene3D" id="1.10.760.10">
    <property type="entry name" value="Cytochrome c-like domain"/>
    <property type="match status" value="1"/>
</dbReference>
<name>A0A538TJD4_UNCEI</name>
<dbReference type="PANTHER" id="PTHR30600">
    <property type="entry name" value="CYTOCHROME C PEROXIDASE-RELATED"/>
    <property type="match status" value="1"/>
</dbReference>
<evidence type="ECO:0000256" key="3">
    <source>
        <dbReference type="ARBA" id="ARBA00023004"/>
    </source>
</evidence>
<feature type="domain" description="Cytochrome c" evidence="6">
    <location>
        <begin position="82"/>
        <end position="296"/>
    </location>
</feature>
<dbReference type="SUPFAM" id="SSF46626">
    <property type="entry name" value="Cytochrome c"/>
    <property type="match status" value="1"/>
</dbReference>
<dbReference type="InterPro" id="IPR036909">
    <property type="entry name" value="Cyt_c-like_dom_sf"/>
</dbReference>
<evidence type="ECO:0000256" key="2">
    <source>
        <dbReference type="ARBA" id="ARBA00022723"/>
    </source>
</evidence>
<evidence type="ECO:0000256" key="4">
    <source>
        <dbReference type="PROSITE-ProRule" id="PRU00433"/>
    </source>
</evidence>
<dbReference type="PANTHER" id="PTHR30600:SF4">
    <property type="entry name" value="CYTOCHROME C DOMAIN-CONTAINING PROTEIN"/>
    <property type="match status" value="1"/>
</dbReference>
<dbReference type="GO" id="GO:0020037">
    <property type="term" value="F:heme binding"/>
    <property type="evidence" value="ECO:0007669"/>
    <property type="project" value="InterPro"/>
</dbReference>
<keyword evidence="3 4" id="KW-0408">Iron</keyword>
<dbReference type="InterPro" id="IPR051395">
    <property type="entry name" value="Cytochrome_c_Peroxidase/MauG"/>
</dbReference>
<dbReference type="Proteomes" id="UP000317691">
    <property type="component" value="Unassembled WGS sequence"/>
</dbReference>
<comment type="caution">
    <text evidence="7">The sequence shown here is derived from an EMBL/GenBank/DDBJ whole genome shotgun (WGS) entry which is preliminary data.</text>
</comment>
<dbReference type="GO" id="GO:0004130">
    <property type="term" value="F:cytochrome-c peroxidase activity"/>
    <property type="evidence" value="ECO:0007669"/>
    <property type="project" value="TreeGrafter"/>
</dbReference>
<organism evidence="7 8">
    <name type="scientific">Eiseniibacteriota bacterium</name>
    <dbReference type="NCBI Taxonomy" id="2212470"/>
    <lineage>
        <taxon>Bacteria</taxon>
        <taxon>Candidatus Eiseniibacteriota</taxon>
    </lineage>
</organism>
<dbReference type="AlphaFoldDB" id="A0A538TJD4"/>